<keyword evidence="7" id="KW-0030">Aminoacyl-tRNA synthetase</keyword>
<dbReference type="InterPro" id="IPR006195">
    <property type="entry name" value="aa-tRNA-synth_II"/>
</dbReference>
<dbReference type="GO" id="GO:0006421">
    <property type="term" value="P:asparaginyl-tRNA aminoacylation"/>
    <property type="evidence" value="ECO:0007669"/>
    <property type="project" value="InterPro"/>
</dbReference>
<dbReference type="PANTHER" id="PTHR22594">
    <property type="entry name" value="ASPARTYL/LYSYL-TRNA SYNTHETASE"/>
    <property type="match status" value="1"/>
</dbReference>
<evidence type="ECO:0000256" key="6">
    <source>
        <dbReference type="ARBA" id="ARBA00022917"/>
    </source>
</evidence>
<feature type="domain" description="Aminoacyl-transfer RNA synthetases class-II family profile" evidence="9">
    <location>
        <begin position="279"/>
        <end position="638"/>
    </location>
</feature>
<evidence type="ECO:0000259" key="9">
    <source>
        <dbReference type="PROSITE" id="PS50862"/>
    </source>
</evidence>
<name>A0AAV0BUH4_PHAPC</name>
<dbReference type="InterPro" id="IPR004365">
    <property type="entry name" value="NA-bd_OB_tRNA"/>
</dbReference>
<dbReference type="Gene3D" id="2.40.50.140">
    <property type="entry name" value="Nucleic acid-binding proteins"/>
    <property type="match status" value="1"/>
</dbReference>
<dbReference type="PROSITE" id="PS50862">
    <property type="entry name" value="AA_TRNA_LIGASE_II"/>
    <property type="match status" value="1"/>
</dbReference>
<proteinExistence type="inferred from homology"/>
<dbReference type="InterPro" id="IPR002312">
    <property type="entry name" value="Asp/Asn-tRNA-synth_IIb"/>
</dbReference>
<dbReference type="EMBL" id="CALTRL010006286">
    <property type="protein sequence ID" value="CAH7690380.1"/>
    <property type="molecule type" value="Genomic_DNA"/>
</dbReference>
<evidence type="ECO:0000256" key="1">
    <source>
        <dbReference type="ARBA" id="ARBA00008226"/>
    </source>
</evidence>
<comment type="caution">
    <text evidence="10">The sequence shown here is derived from an EMBL/GenBank/DDBJ whole genome shotgun (WGS) entry which is preliminary data.</text>
</comment>
<dbReference type="InterPro" id="IPR004522">
    <property type="entry name" value="Asn-tRNA-ligase"/>
</dbReference>
<reference evidence="10" key="1">
    <citation type="submission" date="2022-06" db="EMBL/GenBank/DDBJ databases">
        <authorList>
            <consortium name="SYNGENTA / RWTH Aachen University"/>
        </authorList>
    </citation>
    <scope>NUCLEOTIDE SEQUENCE</scope>
</reference>
<evidence type="ECO:0000313" key="11">
    <source>
        <dbReference type="Proteomes" id="UP001153365"/>
    </source>
</evidence>
<dbReference type="GO" id="GO:0003677">
    <property type="term" value="F:DNA binding"/>
    <property type="evidence" value="ECO:0007669"/>
    <property type="project" value="InterPro"/>
</dbReference>
<dbReference type="SUPFAM" id="SSF55681">
    <property type="entry name" value="Class II aaRS and biotin synthetases"/>
    <property type="match status" value="1"/>
</dbReference>
<keyword evidence="3" id="KW-0436">Ligase</keyword>
<dbReference type="NCBIfam" id="TIGR00457">
    <property type="entry name" value="asnS"/>
    <property type="match status" value="1"/>
</dbReference>
<dbReference type="Gene3D" id="1.10.260.40">
    <property type="entry name" value="lambda repressor-like DNA-binding domains"/>
    <property type="match status" value="1"/>
</dbReference>
<protein>
    <recommendedName>
        <fullName evidence="2">asparagine--tRNA ligase</fullName>
        <ecNumber evidence="2">6.1.1.22</ecNumber>
    </recommendedName>
</protein>
<dbReference type="InterPro" id="IPR004364">
    <property type="entry name" value="Aa-tRNA-synt_II"/>
</dbReference>
<keyword evidence="6" id="KW-0648">Protein biosynthesis</keyword>
<dbReference type="Pfam" id="PF00152">
    <property type="entry name" value="tRNA-synt_2"/>
    <property type="match status" value="1"/>
</dbReference>
<gene>
    <name evidence="10" type="ORF">PPACK8108_LOCUS25716</name>
</gene>
<dbReference type="GO" id="GO:0005524">
    <property type="term" value="F:ATP binding"/>
    <property type="evidence" value="ECO:0007669"/>
    <property type="project" value="UniProtKB-KW"/>
</dbReference>
<evidence type="ECO:0000256" key="3">
    <source>
        <dbReference type="ARBA" id="ARBA00022598"/>
    </source>
</evidence>
<dbReference type="PANTHER" id="PTHR22594:SF34">
    <property type="entry name" value="ASPARAGINE--TRNA LIGASE, MITOCHONDRIAL-RELATED"/>
    <property type="match status" value="1"/>
</dbReference>
<dbReference type="AlphaFoldDB" id="A0AAV0BUH4"/>
<dbReference type="InterPro" id="IPR045864">
    <property type="entry name" value="aa-tRNA-synth_II/BPL/LPL"/>
</dbReference>
<dbReference type="GO" id="GO:0005739">
    <property type="term" value="C:mitochondrion"/>
    <property type="evidence" value="ECO:0007669"/>
    <property type="project" value="TreeGrafter"/>
</dbReference>
<evidence type="ECO:0000313" key="10">
    <source>
        <dbReference type="EMBL" id="CAH7690380.1"/>
    </source>
</evidence>
<dbReference type="Gene3D" id="3.30.930.10">
    <property type="entry name" value="Bira Bifunctional Protein, Domain 2"/>
    <property type="match status" value="1"/>
</dbReference>
<dbReference type="Proteomes" id="UP001153365">
    <property type="component" value="Unassembled WGS sequence"/>
</dbReference>
<feature type="region of interest" description="Disordered" evidence="8">
    <location>
        <begin position="111"/>
        <end position="134"/>
    </location>
</feature>
<dbReference type="GO" id="GO:0004816">
    <property type="term" value="F:asparagine-tRNA ligase activity"/>
    <property type="evidence" value="ECO:0007669"/>
    <property type="project" value="UniProtKB-EC"/>
</dbReference>
<keyword evidence="11" id="KW-1185">Reference proteome</keyword>
<organism evidence="10 11">
    <name type="scientific">Phakopsora pachyrhizi</name>
    <name type="common">Asian soybean rust disease fungus</name>
    <dbReference type="NCBI Taxonomy" id="170000"/>
    <lineage>
        <taxon>Eukaryota</taxon>
        <taxon>Fungi</taxon>
        <taxon>Dikarya</taxon>
        <taxon>Basidiomycota</taxon>
        <taxon>Pucciniomycotina</taxon>
        <taxon>Pucciniomycetes</taxon>
        <taxon>Pucciniales</taxon>
        <taxon>Phakopsoraceae</taxon>
        <taxon>Phakopsora</taxon>
    </lineage>
</organism>
<dbReference type="InterPro" id="IPR010982">
    <property type="entry name" value="Lambda_DNA-bd_dom_sf"/>
</dbReference>
<dbReference type="InterPro" id="IPR012340">
    <property type="entry name" value="NA-bd_OB-fold"/>
</dbReference>
<dbReference type="EC" id="6.1.1.22" evidence="2"/>
<evidence type="ECO:0000256" key="2">
    <source>
        <dbReference type="ARBA" id="ARBA00012816"/>
    </source>
</evidence>
<accession>A0AAV0BUH4</accession>
<dbReference type="Pfam" id="PF01336">
    <property type="entry name" value="tRNA_anti-codon"/>
    <property type="match status" value="1"/>
</dbReference>
<feature type="compositionally biased region" description="Basic and acidic residues" evidence="8">
    <location>
        <begin position="111"/>
        <end position="127"/>
    </location>
</feature>
<evidence type="ECO:0000256" key="7">
    <source>
        <dbReference type="ARBA" id="ARBA00023146"/>
    </source>
</evidence>
<dbReference type="NCBIfam" id="NF003037">
    <property type="entry name" value="PRK03932.1"/>
    <property type="match status" value="1"/>
</dbReference>
<comment type="similarity">
    <text evidence="1">Belongs to the class-II aminoacyl-tRNA synthetase family.</text>
</comment>
<dbReference type="CDD" id="cd04318">
    <property type="entry name" value="EcAsnRS_like_N"/>
    <property type="match status" value="1"/>
</dbReference>
<sequence>MLINRANTPCLIISSLRRVYNRCNTAGLTKASNFYTSTTLRLSIPSVSLCEEILSDSKLRKKLSYLDISRHINRSEDWTAGLFHGKHLPTELEVEKLCNLLEISKQDYHNSKDDSVRDTVTDQKGKAGSDGLGEEGLKDERILPDVISTIVKEIPTSSQRTIMAQGWIKSIRKQKSVWFVELVDGSGSEHLQLVIRSDQLAQEHLTNYRLQVGCSIRALGHLVSSKGQSQSKELSVMSIELVGNCPADHYPLQRKEHSLSYLRKFPHLRVRTPEGLTLMRLRSMINSSIGSFFEAHHFVRVETPIITFNDCEGAGEVFGVEPDSEDVANNSTTPAENSTTSPSFFGSQAYLTVSAQLHLEALSAGLGRVYTFGPAFRAERSRTNRHLAEFWMLEAEVSFCDELEPLMRLVESFIKSILRSICSSKDSHKDFDVSISNNPKTVNPTHQLGIHSEERWPRVSYTEAVRIIQTRSSPENISSITWGDGLSSDQEKWLTGCHFESPVFVTDYPQALKPFYMRRSALDEREDKTINDGNRNRPTVASFDLLVPGIGELAGGSLREPDLKTLRRNMTTKGMIRSELGLEPTVEPQVSHHGNSYEWYLDLRRYGSVPTGGFGIGWERLVCWVLGIDNVRESIAFPRVIKSDNC</sequence>
<keyword evidence="5" id="KW-0067">ATP-binding</keyword>
<keyword evidence="4" id="KW-0547">Nucleotide-binding</keyword>
<evidence type="ECO:0000256" key="5">
    <source>
        <dbReference type="ARBA" id="ARBA00022840"/>
    </source>
</evidence>
<dbReference type="PRINTS" id="PR01042">
    <property type="entry name" value="TRNASYNTHASP"/>
</dbReference>
<evidence type="ECO:0000256" key="4">
    <source>
        <dbReference type="ARBA" id="ARBA00022741"/>
    </source>
</evidence>
<dbReference type="SUPFAM" id="SSF50249">
    <property type="entry name" value="Nucleic acid-binding proteins"/>
    <property type="match status" value="1"/>
</dbReference>
<dbReference type="SUPFAM" id="SSF47413">
    <property type="entry name" value="lambda repressor-like DNA-binding domains"/>
    <property type="match status" value="1"/>
</dbReference>
<evidence type="ECO:0000256" key="8">
    <source>
        <dbReference type="SAM" id="MobiDB-lite"/>
    </source>
</evidence>